<evidence type="ECO:0000313" key="3">
    <source>
        <dbReference type="Proteomes" id="UP000002931"/>
    </source>
</evidence>
<proteinExistence type="predicted"/>
<gene>
    <name evidence="2" type="ORF">RB2654_15225</name>
</gene>
<evidence type="ECO:0000256" key="1">
    <source>
        <dbReference type="SAM" id="MobiDB-lite"/>
    </source>
</evidence>
<dbReference type="EMBL" id="AAMT01000008">
    <property type="protein sequence ID" value="EAQ12649.1"/>
    <property type="molecule type" value="Genomic_DNA"/>
</dbReference>
<feature type="compositionally biased region" description="Gly residues" evidence="1">
    <location>
        <begin position="242"/>
        <end position="253"/>
    </location>
</feature>
<name>A3VH94_9RHOB</name>
<keyword evidence="3" id="KW-1185">Reference proteome</keyword>
<organism evidence="2 3">
    <name type="scientific">Maritimibacter alkaliphilus HTCC2654</name>
    <dbReference type="NCBI Taxonomy" id="314271"/>
    <lineage>
        <taxon>Bacteria</taxon>
        <taxon>Pseudomonadati</taxon>
        <taxon>Pseudomonadota</taxon>
        <taxon>Alphaproteobacteria</taxon>
        <taxon>Rhodobacterales</taxon>
        <taxon>Roseobacteraceae</taxon>
        <taxon>Maritimibacter</taxon>
    </lineage>
</organism>
<protein>
    <submittedName>
        <fullName evidence="2">Uncharacterized protein</fullName>
    </submittedName>
</protein>
<comment type="caution">
    <text evidence="2">The sequence shown here is derived from an EMBL/GenBank/DDBJ whole genome shotgun (WGS) entry which is preliminary data.</text>
</comment>
<dbReference type="Proteomes" id="UP000002931">
    <property type="component" value="Unassembled WGS sequence"/>
</dbReference>
<reference evidence="2 3" key="1">
    <citation type="journal article" date="2010" name="J. Bacteriol.">
        <title>Genome sequences of Pelagibaca bermudensis HTCC2601T and Maritimibacter alkaliphilus HTCC2654T, the type strains of two marine Roseobacter genera.</title>
        <authorList>
            <person name="Thrash J.C."/>
            <person name="Cho J.C."/>
            <person name="Ferriera S."/>
            <person name="Johnson J."/>
            <person name="Vergin K.L."/>
            <person name="Giovannoni S.J."/>
        </authorList>
    </citation>
    <scope>NUCLEOTIDE SEQUENCE [LARGE SCALE GENOMIC DNA]</scope>
    <source>
        <strain evidence="2 3">HTCC2654</strain>
    </source>
</reference>
<feature type="region of interest" description="Disordered" evidence="1">
    <location>
        <begin position="241"/>
        <end position="262"/>
    </location>
</feature>
<evidence type="ECO:0000313" key="2">
    <source>
        <dbReference type="EMBL" id="EAQ12649.1"/>
    </source>
</evidence>
<dbReference type="HOGENOM" id="CLU_505079_0_0_5"/>
<accession>A3VH94</accession>
<dbReference type="AlphaFoldDB" id="A3VH94"/>
<sequence length="539" mass="58949">MRDGIAGRKRLRSDAAPVDHTICRRCIERGPTDDFRGVPPVCGFPFFDCEIETIGADVLGADDLPFAAVVGLDLKQQDGCFVESLFEGDTVECVGRSGGEVRRADLKQAAIRKLPDAFFEGDQRHLFGSMGAIVTLGFIKVEAGTGRRDVGEFNRHHVPAHAAGERGEDHRIVEGRAALIADGLGLMIHAADALNRPDDVARIGFVLDDEFHIVDDRVVLTVAFHVDGNVEKAGFKRHAIGRNGGQDRIGGNGIPRPKRPVDHRPSFVDQAIGILVERRDVDAHPAEAAGKGRVAFPVEQVQGRRDDFAGVVLDVVAGVGRLGIFFERDFQPRQILPELVRGQTPARAGDQRIFRETGIFGFIGRAEAFEDVLVGISREQIVGPFERLAVGGGVPRLGETVLEVFGHEIQTGSRVHFGKRIAAEDRPDRVAAAIFVAVAHQNVVGVVDRRAARGEVDVAVGIEDEVARKRLTRPIEAVERRNPEQFGRIVRILDDVEGREPTDGRFVLIVFRADLIVRVVRNVVGDDQFGPRDREPAAF</sequence>